<evidence type="ECO:0000313" key="2">
    <source>
        <dbReference type="EMBL" id="AWN04667.1"/>
    </source>
</evidence>
<feature type="compositionally biased region" description="Basic and acidic residues" evidence="1">
    <location>
        <begin position="52"/>
        <end position="61"/>
    </location>
</feature>
<dbReference type="RefSeq" id="YP_009801787.1">
    <property type="nucleotide sequence ID" value="NC_047975.1"/>
</dbReference>
<accession>A0A2U8ULU0</accession>
<organism evidence="2 3">
    <name type="scientific">Microbacterium phage Squash</name>
    <dbReference type="NCBI Taxonomy" id="2182357"/>
    <lineage>
        <taxon>Viruses</taxon>
        <taxon>Duplodnaviria</taxon>
        <taxon>Heunggongvirae</taxon>
        <taxon>Uroviricota</taxon>
        <taxon>Caudoviricetes</taxon>
        <taxon>Squashvirus</taxon>
        <taxon>Squashvirus squash</taxon>
    </lineage>
</organism>
<dbReference type="KEGG" id="vg:54992314"/>
<sequence length="273" mass="29769">MGVDGHAAAQAMLRFGTWRKGHCLEAVWAAFKAVGARATTTAPTATVGWERSAGKHHDDRNPPAGVPVWWGPKRSSAAGDVVISLGGGKVVATDWPYNGVIGITTIDARERQIGRPYLGWTEEILGQPVDFDRPGTGGGELYPTRPVSKEDDTMLALLINGVHKCTLDTGNFSHMIKSDNPDRIKDIVRGDDQWVPTTTTELPVLLRRFACDLNIWDIRDGKFVVLDPLDNSVREGNTWSAVNASRSTLARIEVTSAETRRYVEKLAKIPSAA</sequence>
<dbReference type="GeneID" id="54992314"/>
<evidence type="ECO:0000256" key="1">
    <source>
        <dbReference type="SAM" id="MobiDB-lite"/>
    </source>
</evidence>
<evidence type="ECO:0000313" key="3">
    <source>
        <dbReference type="Proteomes" id="UP000246514"/>
    </source>
</evidence>
<proteinExistence type="predicted"/>
<keyword evidence="3" id="KW-1185">Reference proteome</keyword>
<feature type="region of interest" description="Disordered" evidence="1">
    <location>
        <begin position="50"/>
        <end position="70"/>
    </location>
</feature>
<protein>
    <submittedName>
        <fullName evidence="2">Lysin A</fullName>
    </submittedName>
</protein>
<name>A0A2U8ULU0_9CAUD</name>
<reference evidence="2 3" key="1">
    <citation type="submission" date="2018-04" db="EMBL/GenBank/DDBJ databases">
        <authorList>
            <person name="Fournier C.T."/>
            <person name="Kim C.J."/>
            <person name="Romero I.G."/>
            <person name="Sanchez M."/>
            <person name="Do N."/>
            <person name="Wu S."/>
            <person name="Mosier S.A."/>
            <person name="Wang J."/>
            <person name="Lund A."/>
            <person name="Moberg-Parker J."/>
            <person name="Stanton A.-C.J."/>
            <person name="Garlena R.A."/>
            <person name="Russell D.A."/>
            <person name="Pope W.H."/>
            <person name="Jacobs-Sera D."/>
            <person name="Hatfull G.F."/>
        </authorList>
    </citation>
    <scope>NUCLEOTIDE SEQUENCE [LARGE SCALE GENOMIC DNA]</scope>
</reference>
<gene>
    <name evidence="2" type="primary">48</name>
    <name evidence="2" type="ORF">PBI_SQUASH_48</name>
</gene>
<dbReference type="Proteomes" id="UP000246514">
    <property type="component" value="Segment"/>
</dbReference>
<dbReference type="EMBL" id="MH153813">
    <property type="protein sequence ID" value="AWN04667.1"/>
    <property type="molecule type" value="Genomic_DNA"/>
</dbReference>